<sequence>MLSFNRSSISMVKSVAAQNAKRTMYTHPLTSDINITKSGKTNIAIGQGGRSSRTGYTATVFGSTGFLGRFLVSKLAKHGTITVCPYRNETAKRQLKVNGDLGVVNFVEVDIRNLESIENSVAHSDIVYNLVGAEQNTKNFSMADSNIEATRRIAKAAKAAGVPRFVQVSSYNANPNSDSIFYATKGIGEQVAREIYPDATIVRPAPMYGRNSPFLNELLPIKVFGGNIIFRKEVYPTHVVQVAEALEKMCYDDKTAGQTYELYGTEKYSKAELREMFKYITHIGMTGFFPVAAGYYLPAPEWAVKAFAFARQYLSSQARINVDQVNRSSINQVIDPSAKTYADLDIVPDEFADWMYKYVKPHINHSSQAKNRTVYSREDIEKLRDFVNTPKDSLDLLDMKA</sequence>
<name>A0A9W6T2M9_CANBO</name>
<dbReference type="SUPFAM" id="SSF51735">
    <property type="entry name" value="NAD(P)-binding Rossmann-fold domains"/>
    <property type="match status" value="1"/>
</dbReference>
<dbReference type="PANTHER" id="PTHR12126">
    <property type="entry name" value="NADH-UBIQUINONE OXIDOREDUCTASE 39 KDA SUBUNIT-RELATED"/>
    <property type="match status" value="1"/>
</dbReference>
<dbReference type="Pfam" id="PF01370">
    <property type="entry name" value="Epimerase"/>
    <property type="match status" value="1"/>
</dbReference>
<organism evidence="2 3">
    <name type="scientific">Candida boidinii</name>
    <name type="common">Yeast</name>
    <dbReference type="NCBI Taxonomy" id="5477"/>
    <lineage>
        <taxon>Eukaryota</taxon>
        <taxon>Fungi</taxon>
        <taxon>Dikarya</taxon>
        <taxon>Ascomycota</taxon>
        <taxon>Saccharomycotina</taxon>
        <taxon>Pichiomycetes</taxon>
        <taxon>Pichiales</taxon>
        <taxon>Pichiaceae</taxon>
        <taxon>Ogataea</taxon>
        <taxon>Ogataea/Candida clade</taxon>
    </lineage>
</organism>
<dbReference type="InterPro" id="IPR051207">
    <property type="entry name" value="ComplexI_NDUFA9_subunit"/>
</dbReference>
<keyword evidence="3" id="KW-1185">Reference proteome</keyword>
<comment type="caution">
    <text evidence="2">The sequence shown here is derived from an EMBL/GenBank/DDBJ whole genome shotgun (WGS) entry which is preliminary data.</text>
</comment>
<dbReference type="CDD" id="cd05271">
    <property type="entry name" value="NDUFA9_like_SDR_a"/>
    <property type="match status" value="1"/>
</dbReference>
<protein>
    <submittedName>
        <fullName evidence="2">Unnamed protein product</fullName>
    </submittedName>
</protein>
<gene>
    <name evidence="2" type="ORF">Cboi02_000380800</name>
</gene>
<dbReference type="Gene3D" id="3.40.50.720">
    <property type="entry name" value="NAD(P)-binding Rossmann-like Domain"/>
    <property type="match status" value="1"/>
</dbReference>
<dbReference type="OrthoDB" id="275457at2759"/>
<dbReference type="Proteomes" id="UP001165120">
    <property type="component" value="Unassembled WGS sequence"/>
</dbReference>
<dbReference type="GO" id="GO:0005739">
    <property type="term" value="C:mitochondrion"/>
    <property type="evidence" value="ECO:0007669"/>
    <property type="project" value="TreeGrafter"/>
</dbReference>
<dbReference type="InterPro" id="IPR036291">
    <property type="entry name" value="NAD(P)-bd_dom_sf"/>
</dbReference>
<feature type="domain" description="NAD-dependent epimerase/dehydratase" evidence="1">
    <location>
        <begin position="59"/>
        <end position="214"/>
    </location>
</feature>
<evidence type="ECO:0000259" key="1">
    <source>
        <dbReference type="Pfam" id="PF01370"/>
    </source>
</evidence>
<dbReference type="PANTHER" id="PTHR12126:SF11">
    <property type="entry name" value="NADH DEHYDROGENASE [UBIQUINONE] 1 ALPHA SUBCOMPLEX SUBUNIT 9, MITOCHONDRIAL"/>
    <property type="match status" value="1"/>
</dbReference>
<dbReference type="EMBL" id="BSXN01001399">
    <property type="protein sequence ID" value="GME72913.1"/>
    <property type="molecule type" value="Genomic_DNA"/>
</dbReference>
<dbReference type="InterPro" id="IPR001509">
    <property type="entry name" value="Epimerase_deHydtase"/>
</dbReference>
<dbReference type="GO" id="GO:0044877">
    <property type="term" value="F:protein-containing complex binding"/>
    <property type="evidence" value="ECO:0007669"/>
    <property type="project" value="TreeGrafter"/>
</dbReference>
<accession>A0A9W6T2M9</accession>
<evidence type="ECO:0000313" key="3">
    <source>
        <dbReference type="Proteomes" id="UP001165120"/>
    </source>
</evidence>
<proteinExistence type="predicted"/>
<evidence type="ECO:0000313" key="2">
    <source>
        <dbReference type="EMBL" id="GME72913.1"/>
    </source>
</evidence>
<dbReference type="AlphaFoldDB" id="A0A9W6T2M9"/>
<reference evidence="2" key="1">
    <citation type="submission" date="2023-04" db="EMBL/GenBank/DDBJ databases">
        <title>Candida boidinii NBRC 10035.</title>
        <authorList>
            <person name="Ichikawa N."/>
            <person name="Sato H."/>
            <person name="Tonouchi N."/>
        </authorList>
    </citation>
    <scope>NUCLEOTIDE SEQUENCE</scope>
    <source>
        <strain evidence="2">NBRC 10035</strain>
    </source>
</reference>